<protein>
    <submittedName>
        <fullName evidence="1">Uncharacterized protein</fullName>
    </submittedName>
</protein>
<dbReference type="AlphaFoldDB" id="X1UTZ3"/>
<accession>X1UTZ3</accession>
<proteinExistence type="predicted"/>
<gene>
    <name evidence="1" type="ORF">S12H4_50023</name>
</gene>
<feature type="non-terminal residue" evidence="1">
    <location>
        <position position="1"/>
    </location>
</feature>
<evidence type="ECO:0000313" key="1">
    <source>
        <dbReference type="EMBL" id="GAJ03366.1"/>
    </source>
</evidence>
<sequence length="163" mass="18691">FRLIFLVDEVSQYIGSSTSLLLNLETIVEEIGISCDNKVWLVCTAQQDLKNLIDNTDTRGADFGKILARFETRISLQSQDASYITKMRVLAKNSDGIGLLTDFYKKSKGDIENLFTFDHDLYHNYDDSEDYLLTYPFISYQFRLISSFFSFTNVIKASGFRAL</sequence>
<reference evidence="1" key="1">
    <citation type="journal article" date="2014" name="Front. Microbiol.">
        <title>High frequency of phylogenetically diverse reductive dehalogenase-homologous genes in deep subseafloor sedimentary metagenomes.</title>
        <authorList>
            <person name="Kawai M."/>
            <person name="Futagami T."/>
            <person name="Toyoda A."/>
            <person name="Takaki Y."/>
            <person name="Nishi S."/>
            <person name="Hori S."/>
            <person name="Arai W."/>
            <person name="Tsubouchi T."/>
            <person name="Morono Y."/>
            <person name="Uchiyama I."/>
            <person name="Ito T."/>
            <person name="Fujiyama A."/>
            <person name="Inagaki F."/>
            <person name="Takami H."/>
        </authorList>
    </citation>
    <scope>NUCLEOTIDE SEQUENCE</scope>
    <source>
        <strain evidence="1">Expedition CK06-06</strain>
    </source>
</reference>
<dbReference type="EMBL" id="BARW01031451">
    <property type="protein sequence ID" value="GAJ03366.1"/>
    <property type="molecule type" value="Genomic_DNA"/>
</dbReference>
<name>X1UTZ3_9ZZZZ</name>
<comment type="caution">
    <text evidence="1">The sequence shown here is derived from an EMBL/GenBank/DDBJ whole genome shotgun (WGS) entry which is preliminary data.</text>
</comment>
<organism evidence="1">
    <name type="scientific">marine sediment metagenome</name>
    <dbReference type="NCBI Taxonomy" id="412755"/>
    <lineage>
        <taxon>unclassified sequences</taxon>
        <taxon>metagenomes</taxon>
        <taxon>ecological metagenomes</taxon>
    </lineage>
</organism>